<dbReference type="PANTHER" id="PTHR30588">
    <property type="entry name" value="BRANCHED-CHAIN AMINO ACID TRANSPORT SYSTEM 2 CARRIER PROTEIN"/>
    <property type="match status" value="1"/>
</dbReference>
<evidence type="ECO:0000256" key="2">
    <source>
        <dbReference type="ARBA" id="ARBA00008540"/>
    </source>
</evidence>
<dbReference type="RefSeq" id="WP_268752019.1">
    <property type="nucleotide sequence ID" value="NZ_JAPRFQ010000001.1"/>
</dbReference>
<dbReference type="GO" id="GO:0005886">
    <property type="term" value="C:plasma membrane"/>
    <property type="evidence" value="ECO:0007669"/>
    <property type="project" value="UniProtKB-SubCell"/>
</dbReference>
<gene>
    <name evidence="10" type="primary">brnQ</name>
    <name evidence="10" type="ORF">OW157_03860</name>
</gene>
<keyword evidence="5 9" id="KW-0812">Transmembrane</keyword>
<feature type="transmembrane region" description="Helical" evidence="9">
    <location>
        <begin position="116"/>
        <end position="134"/>
    </location>
</feature>
<protein>
    <recommendedName>
        <fullName evidence="9">Branched-chain amino acid transport system carrier protein</fullName>
    </recommendedName>
</protein>
<evidence type="ECO:0000256" key="5">
    <source>
        <dbReference type="ARBA" id="ARBA00022692"/>
    </source>
</evidence>
<evidence type="ECO:0000256" key="7">
    <source>
        <dbReference type="ARBA" id="ARBA00022989"/>
    </source>
</evidence>
<dbReference type="EMBL" id="JAPRFR010000001">
    <property type="protein sequence ID" value="MCZ0725706.1"/>
    <property type="molecule type" value="Genomic_DNA"/>
</dbReference>
<dbReference type="InterPro" id="IPR004685">
    <property type="entry name" value="Brnchd-chn_aa_trnsp_Livcs"/>
</dbReference>
<keyword evidence="8 9" id="KW-0472">Membrane</keyword>
<dbReference type="PANTHER" id="PTHR30588:SF0">
    <property type="entry name" value="BRANCHED-CHAIN AMINO ACID PERMEASE BRNQ"/>
    <property type="match status" value="1"/>
</dbReference>
<evidence type="ECO:0000256" key="1">
    <source>
        <dbReference type="ARBA" id="ARBA00004651"/>
    </source>
</evidence>
<dbReference type="GO" id="GO:0015820">
    <property type="term" value="P:L-leucine transport"/>
    <property type="evidence" value="ECO:0007669"/>
    <property type="project" value="TreeGrafter"/>
</dbReference>
<dbReference type="Proteomes" id="UP001146670">
    <property type="component" value="Unassembled WGS sequence"/>
</dbReference>
<dbReference type="Pfam" id="PF05525">
    <property type="entry name" value="Branch_AA_trans"/>
    <property type="match status" value="1"/>
</dbReference>
<feature type="transmembrane region" description="Helical" evidence="9">
    <location>
        <begin position="192"/>
        <end position="211"/>
    </location>
</feature>
<keyword evidence="7 9" id="KW-1133">Transmembrane helix</keyword>
<comment type="function">
    <text evidence="9">Component of the transport system for branched-chain amino acids.</text>
</comment>
<dbReference type="GO" id="GO:0015188">
    <property type="term" value="F:L-isoleucine transmembrane transporter activity"/>
    <property type="evidence" value="ECO:0007669"/>
    <property type="project" value="TreeGrafter"/>
</dbReference>
<evidence type="ECO:0000256" key="3">
    <source>
        <dbReference type="ARBA" id="ARBA00022448"/>
    </source>
</evidence>
<feature type="transmembrane region" description="Helical" evidence="9">
    <location>
        <begin position="307"/>
        <end position="328"/>
    </location>
</feature>
<organism evidence="10 11">
    <name type="scientific">Aerococcus kribbianus</name>
    <dbReference type="NCBI Taxonomy" id="2999064"/>
    <lineage>
        <taxon>Bacteria</taxon>
        <taxon>Bacillati</taxon>
        <taxon>Bacillota</taxon>
        <taxon>Bacilli</taxon>
        <taxon>Lactobacillales</taxon>
        <taxon>Aerococcaceae</taxon>
        <taxon>Aerococcus</taxon>
    </lineage>
</organism>
<evidence type="ECO:0000256" key="8">
    <source>
        <dbReference type="ARBA" id="ARBA00023136"/>
    </source>
</evidence>
<dbReference type="GO" id="GO:0015818">
    <property type="term" value="P:isoleucine transport"/>
    <property type="evidence" value="ECO:0007669"/>
    <property type="project" value="TreeGrafter"/>
</dbReference>
<evidence type="ECO:0000256" key="6">
    <source>
        <dbReference type="ARBA" id="ARBA00022970"/>
    </source>
</evidence>
<feature type="transmembrane region" description="Helical" evidence="9">
    <location>
        <begin position="146"/>
        <end position="164"/>
    </location>
</feature>
<dbReference type="GO" id="GO:0015190">
    <property type="term" value="F:L-leucine transmembrane transporter activity"/>
    <property type="evidence" value="ECO:0007669"/>
    <property type="project" value="TreeGrafter"/>
</dbReference>
<feature type="transmembrane region" description="Helical" evidence="9">
    <location>
        <begin position="7"/>
        <end position="27"/>
    </location>
</feature>
<feature type="transmembrane region" description="Helical" evidence="9">
    <location>
        <begin position="334"/>
        <end position="352"/>
    </location>
</feature>
<keyword evidence="11" id="KW-1185">Reference proteome</keyword>
<evidence type="ECO:0000256" key="4">
    <source>
        <dbReference type="ARBA" id="ARBA00022475"/>
    </source>
</evidence>
<keyword evidence="4" id="KW-1003">Cell membrane</keyword>
<evidence type="ECO:0000313" key="10">
    <source>
        <dbReference type="EMBL" id="MCZ0725706.1"/>
    </source>
</evidence>
<dbReference type="Gene3D" id="1.10.4160.10">
    <property type="entry name" value="Hydantoin permease"/>
    <property type="match status" value="1"/>
</dbReference>
<feature type="transmembrane region" description="Helical" evidence="9">
    <location>
        <begin position="39"/>
        <end position="66"/>
    </location>
</feature>
<name>A0A9X3FPN7_9LACT</name>
<comment type="caution">
    <text evidence="10">The sequence shown here is derived from an EMBL/GenBank/DDBJ whole genome shotgun (WGS) entry which is preliminary data.</text>
</comment>
<keyword evidence="6 9" id="KW-0029">Amino-acid transport</keyword>
<evidence type="ECO:0000313" key="11">
    <source>
        <dbReference type="Proteomes" id="UP001146670"/>
    </source>
</evidence>
<feature type="transmembrane region" description="Helical" evidence="9">
    <location>
        <begin position="412"/>
        <end position="429"/>
    </location>
</feature>
<comment type="similarity">
    <text evidence="2 9">Belongs to the branched chain amino acid transporter family.</text>
</comment>
<evidence type="ECO:0000256" key="9">
    <source>
        <dbReference type="RuleBase" id="RU362122"/>
    </source>
</evidence>
<sequence length="440" mass="47631">MTIKKQDIIVCGFALFAIFFGAGNLIFPPYLGVIAGDSWLTAALAFILSDPFFPILGVLVTISLGGRADDLGWRIHPNFAKTLSAIAILLIGPLFSVPRTGATTHEILVASFFPESPQWVTSLIFFGITAYIAINPSKVVDAIGKYLTPALLLILAVVSIAAIVNPPTAPVASQVDHIFSLSFKEGYQTMDALGAPLMAGIVVTDLTRRGYTKREDQVKAGRWVGLLAFVLLALVYGALTFAGAHVSAYFGPDHDRTLILIEMVDMLLGSSGRLAMGICVALACLTTAVGLTSVFASYFYGLVNKRISYASLVIIAAVVEFTISLFGVNQIINIAVPVLSAIYPIIMTLILFSIFDKKIRYRETYIGAVIGAGLIGFIQAINLFGQMTSLNLLPHIAAFTYQLPFNQVAFEWLLPSLLLAAVFTLYAYWKKPEQHLISNH</sequence>
<dbReference type="AlphaFoldDB" id="A0A9X3FPN7"/>
<dbReference type="NCBIfam" id="TIGR00796">
    <property type="entry name" value="livcs"/>
    <property type="match status" value="1"/>
</dbReference>
<dbReference type="GO" id="GO:0005304">
    <property type="term" value="F:L-valine transmembrane transporter activity"/>
    <property type="evidence" value="ECO:0007669"/>
    <property type="project" value="TreeGrafter"/>
</dbReference>
<comment type="subcellular location">
    <subcellularLocation>
        <location evidence="1 9">Cell membrane</location>
        <topology evidence="1 9">Multi-pass membrane protein</topology>
    </subcellularLocation>
</comment>
<feature type="transmembrane region" description="Helical" evidence="9">
    <location>
        <begin position="78"/>
        <end position="96"/>
    </location>
</feature>
<feature type="transmembrane region" description="Helical" evidence="9">
    <location>
        <begin position="364"/>
        <end position="384"/>
    </location>
</feature>
<keyword evidence="3 9" id="KW-0813">Transport</keyword>
<feature type="transmembrane region" description="Helical" evidence="9">
    <location>
        <begin position="223"/>
        <end position="250"/>
    </location>
</feature>
<proteinExistence type="inferred from homology"/>
<reference evidence="10" key="1">
    <citation type="submission" date="2022-12" db="EMBL/GenBank/DDBJ databases">
        <title>Description and comparative metabolic analysis of Aerococcus sp. nov., isolated from the feces of a pig.</title>
        <authorList>
            <person name="Chang Y.-H."/>
        </authorList>
    </citation>
    <scope>NUCLEOTIDE SEQUENCE</scope>
    <source>
        <strain evidence="10">YH-aer222</strain>
    </source>
</reference>
<accession>A0A9X3FPN7</accession>
<feature type="transmembrane region" description="Helical" evidence="9">
    <location>
        <begin position="274"/>
        <end position="300"/>
    </location>
</feature>